<sequence length="66" mass="7081">MVTFCGGSNAMCVRWLTVAKKEVGWGVAHEPSSLSREGAFLMNDVLSVKWGGATPTALRKAKCLIL</sequence>
<dbReference type="AlphaFoldDB" id="A0A4E9EHC0"/>
<gene>
    <name evidence="1" type="ORF">FUG_LOCUS477322</name>
</gene>
<accession>A0A4E9EHC0</accession>
<organism evidence="1">
    <name type="scientific">Gibberella zeae</name>
    <name type="common">Wheat head blight fungus</name>
    <name type="synonym">Fusarium graminearum</name>
    <dbReference type="NCBI Taxonomy" id="5518"/>
    <lineage>
        <taxon>Eukaryota</taxon>
        <taxon>Fungi</taxon>
        <taxon>Dikarya</taxon>
        <taxon>Ascomycota</taxon>
        <taxon>Pezizomycotina</taxon>
        <taxon>Sordariomycetes</taxon>
        <taxon>Hypocreomycetidae</taxon>
        <taxon>Hypocreales</taxon>
        <taxon>Nectriaceae</taxon>
        <taxon>Fusarium</taxon>
    </lineage>
</organism>
<name>A0A4E9EHC0_GIBZA</name>
<dbReference type="EMBL" id="CAAKMV010000163">
    <property type="protein sequence ID" value="VIO62383.1"/>
    <property type="molecule type" value="Genomic_DNA"/>
</dbReference>
<proteinExistence type="predicted"/>
<protein>
    <submittedName>
        <fullName evidence="1">Uncharacterized protein</fullName>
    </submittedName>
</protein>
<evidence type="ECO:0000313" key="1">
    <source>
        <dbReference type="EMBL" id="VIO62383.1"/>
    </source>
</evidence>
<reference evidence="1" key="1">
    <citation type="submission" date="2019-04" db="EMBL/GenBank/DDBJ databases">
        <authorList>
            <person name="Melise S."/>
            <person name="Noan J."/>
            <person name="Okalmin O."/>
        </authorList>
    </citation>
    <scope>NUCLEOTIDE SEQUENCE</scope>
    <source>
        <strain evidence="1">FN9</strain>
    </source>
</reference>